<dbReference type="SUPFAM" id="SSF141868">
    <property type="entry name" value="EAL domain-like"/>
    <property type="match status" value="1"/>
</dbReference>
<name>A0ABS3Z847_9GAMM</name>
<proteinExistence type="predicted"/>
<dbReference type="InterPro" id="IPR001789">
    <property type="entry name" value="Sig_transdc_resp-reg_receiver"/>
</dbReference>
<dbReference type="InterPro" id="IPR011006">
    <property type="entry name" value="CheY-like_superfamily"/>
</dbReference>
<gene>
    <name evidence="5" type="ORF">H9C73_04015</name>
</gene>
<dbReference type="InterPro" id="IPR043128">
    <property type="entry name" value="Rev_trsase/Diguanyl_cyclase"/>
</dbReference>
<accession>A0ABS3Z847</accession>
<evidence type="ECO:0000259" key="4">
    <source>
        <dbReference type="PROSITE" id="PS50887"/>
    </source>
</evidence>
<dbReference type="PROSITE" id="PS50887">
    <property type="entry name" value="GGDEF"/>
    <property type="match status" value="1"/>
</dbReference>
<dbReference type="RefSeq" id="WP_236014066.1">
    <property type="nucleotide sequence ID" value="NZ_JACVEW010000004.1"/>
</dbReference>
<dbReference type="SUPFAM" id="SSF52172">
    <property type="entry name" value="CheY-like"/>
    <property type="match status" value="1"/>
</dbReference>
<dbReference type="CDD" id="cd01948">
    <property type="entry name" value="EAL"/>
    <property type="match status" value="1"/>
</dbReference>
<keyword evidence="1" id="KW-0597">Phosphoprotein</keyword>
<dbReference type="Gene3D" id="3.30.70.270">
    <property type="match status" value="1"/>
</dbReference>
<evidence type="ECO:0000256" key="1">
    <source>
        <dbReference type="PROSITE-ProRule" id="PRU00169"/>
    </source>
</evidence>
<dbReference type="PANTHER" id="PTHR33121">
    <property type="entry name" value="CYCLIC DI-GMP PHOSPHODIESTERASE PDEF"/>
    <property type="match status" value="1"/>
</dbReference>
<evidence type="ECO:0000313" key="6">
    <source>
        <dbReference type="Proteomes" id="UP000810171"/>
    </source>
</evidence>
<dbReference type="SMART" id="SM00448">
    <property type="entry name" value="REC"/>
    <property type="match status" value="1"/>
</dbReference>
<dbReference type="Gene3D" id="3.40.50.2300">
    <property type="match status" value="1"/>
</dbReference>
<dbReference type="PANTHER" id="PTHR33121:SF19">
    <property type="entry name" value="CYCLIC DI-GMP PHOSPHODIESTERASE PA2567"/>
    <property type="match status" value="1"/>
</dbReference>
<feature type="modified residue" description="4-aspartylphosphate" evidence="1">
    <location>
        <position position="62"/>
    </location>
</feature>
<dbReference type="PROSITE" id="PS50110">
    <property type="entry name" value="RESPONSE_REGULATORY"/>
    <property type="match status" value="1"/>
</dbReference>
<dbReference type="SUPFAM" id="SSF55073">
    <property type="entry name" value="Nucleotide cyclase"/>
    <property type="match status" value="1"/>
</dbReference>
<dbReference type="InterPro" id="IPR000160">
    <property type="entry name" value="GGDEF_dom"/>
</dbReference>
<evidence type="ECO:0000259" key="3">
    <source>
        <dbReference type="PROSITE" id="PS50883"/>
    </source>
</evidence>
<organism evidence="5 6">
    <name type="scientific">Marinobacterium alkalitolerans</name>
    <dbReference type="NCBI Taxonomy" id="1542925"/>
    <lineage>
        <taxon>Bacteria</taxon>
        <taxon>Pseudomonadati</taxon>
        <taxon>Pseudomonadota</taxon>
        <taxon>Gammaproteobacteria</taxon>
        <taxon>Oceanospirillales</taxon>
        <taxon>Oceanospirillaceae</taxon>
        <taxon>Marinobacterium</taxon>
    </lineage>
</organism>
<dbReference type="Gene3D" id="3.20.20.450">
    <property type="entry name" value="EAL domain"/>
    <property type="match status" value="1"/>
</dbReference>
<dbReference type="SMART" id="SM00267">
    <property type="entry name" value="GGDEF"/>
    <property type="match status" value="1"/>
</dbReference>
<comment type="caution">
    <text evidence="5">The sequence shown here is derived from an EMBL/GenBank/DDBJ whole genome shotgun (WGS) entry which is preliminary data.</text>
</comment>
<dbReference type="InterPro" id="IPR029787">
    <property type="entry name" value="Nucleotide_cyclase"/>
</dbReference>
<dbReference type="InterPro" id="IPR035919">
    <property type="entry name" value="EAL_sf"/>
</dbReference>
<dbReference type="PROSITE" id="PS50883">
    <property type="entry name" value="EAL"/>
    <property type="match status" value="1"/>
</dbReference>
<dbReference type="Pfam" id="PF00990">
    <property type="entry name" value="GGDEF"/>
    <property type="match status" value="1"/>
</dbReference>
<dbReference type="Pfam" id="PF00563">
    <property type="entry name" value="EAL"/>
    <property type="match status" value="1"/>
</dbReference>
<evidence type="ECO:0000259" key="2">
    <source>
        <dbReference type="PROSITE" id="PS50110"/>
    </source>
</evidence>
<dbReference type="InterPro" id="IPR050706">
    <property type="entry name" value="Cyclic-di-GMP_PDE-like"/>
</dbReference>
<feature type="domain" description="GGDEF" evidence="4">
    <location>
        <begin position="186"/>
        <end position="319"/>
    </location>
</feature>
<dbReference type="EMBL" id="JACVEW010000004">
    <property type="protein sequence ID" value="MBP0047889.1"/>
    <property type="molecule type" value="Genomic_DNA"/>
</dbReference>
<dbReference type="Pfam" id="PF00072">
    <property type="entry name" value="Response_reg"/>
    <property type="match status" value="1"/>
</dbReference>
<dbReference type="InterPro" id="IPR001633">
    <property type="entry name" value="EAL_dom"/>
</dbReference>
<dbReference type="SMART" id="SM00052">
    <property type="entry name" value="EAL"/>
    <property type="match status" value="1"/>
</dbReference>
<sequence>MSAAMPPKADAQILIVDDNAVNVELLEDLLEGAGFSAIHSYTDPLQAERHVHERCPDLILLDIRMPAISGLELMQRLQQRLGEGMPAVIFLTAQIDERTRYEALSLGAQDFITKPFDHTEVLQRLNNALERRLKLREHSEKADELEKLVALRTAELQRQSREDPVTQLPNRRGVVEALSRQLNRAVPVAVLFVALDGMSDVARLQGYAQADQLALALSDRVLRLQDQMSLECGVWNSTEWVFLLPHWQGQDAESERLSRVLSVLSEPLRVKALSLRLSPRVGLSASQGSESAEQLIRMAALALPDVPAAPRAYDAALEQELQRRQTLREALSQARDRQELTLFYQPKVDIASGRLSGAEALLRWHSETLGPVSPAEFIPAAERSGEILAIGEWVQAQALAQLRDWLQRGVVNEDFSLAFNTSSVQLMQPDYAPRLVAQVEAAGVPPGMVEVEVTESGLMEDVELARAQLQYLAEAGIAIAIDDFGTGYSSLAYLKTLPVSVLKIDRAFIRELHTQAQDRRLVETVIDMARHFRCGTVAEGVELPEQLTLLQSMGCGQVQGFLFAPPLKVSAFEQMAGLGFSHLFA</sequence>
<feature type="domain" description="Response regulatory" evidence="2">
    <location>
        <begin position="12"/>
        <end position="129"/>
    </location>
</feature>
<dbReference type="Proteomes" id="UP000810171">
    <property type="component" value="Unassembled WGS sequence"/>
</dbReference>
<evidence type="ECO:0000313" key="5">
    <source>
        <dbReference type="EMBL" id="MBP0047889.1"/>
    </source>
</evidence>
<protein>
    <submittedName>
        <fullName evidence="5">EAL domain-containing protein</fullName>
    </submittedName>
</protein>
<reference evidence="5 6" key="1">
    <citation type="submission" date="2020-09" db="EMBL/GenBank/DDBJ databases">
        <authorList>
            <person name="Tanuku N.R.S."/>
        </authorList>
    </citation>
    <scope>NUCLEOTIDE SEQUENCE [LARGE SCALE GENOMIC DNA]</scope>
    <source>
        <strain evidence="5 6">AK62</strain>
    </source>
</reference>
<keyword evidence="6" id="KW-1185">Reference proteome</keyword>
<feature type="domain" description="EAL" evidence="3">
    <location>
        <begin position="324"/>
        <end position="580"/>
    </location>
</feature>